<organism evidence="1 2">
    <name type="scientific">Rhizomicrobium electricum</name>
    <dbReference type="NCBI Taxonomy" id="480070"/>
    <lineage>
        <taxon>Bacteria</taxon>
        <taxon>Pseudomonadati</taxon>
        <taxon>Pseudomonadota</taxon>
        <taxon>Alphaproteobacteria</taxon>
        <taxon>Micropepsales</taxon>
        <taxon>Micropepsaceae</taxon>
        <taxon>Rhizomicrobium</taxon>
    </lineage>
</organism>
<proteinExistence type="predicted"/>
<name>A0ABN1ETE4_9PROT</name>
<keyword evidence="2" id="KW-1185">Reference proteome</keyword>
<dbReference type="Proteomes" id="UP001499951">
    <property type="component" value="Unassembled WGS sequence"/>
</dbReference>
<evidence type="ECO:0000313" key="1">
    <source>
        <dbReference type="EMBL" id="GAA0573224.1"/>
    </source>
</evidence>
<sequence length="70" mass="7861">MPDNVTIGQRWSVWASGRQQWLLAAVTSRQNGRATLKFDCRYGIQGSDGEHIADEDTMLTASNLFRFVEG</sequence>
<evidence type="ECO:0000313" key="2">
    <source>
        <dbReference type="Proteomes" id="UP001499951"/>
    </source>
</evidence>
<protein>
    <submittedName>
        <fullName evidence="1">Uncharacterized protein</fullName>
    </submittedName>
</protein>
<gene>
    <name evidence="1" type="ORF">GCM10008942_22410</name>
</gene>
<dbReference type="EMBL" id="BAAADD010000005">
    <property type="protein sequence ID" value="GAA0573224.1"/>
    <property type="molecule type" value="Genomic_DNA"/>
</dbReference>
<accession>A0ABN1ETE4</accession>
<comment type="caution">
    <text evidence="1">The sequence shown here is derived from an EMBL/GenBank/DDBJ whole genome shotgun (WGS) entry which is preliminary data.</text>
</comment>
<reference evidence="1 2" key="1">
    <citation type="journal article" date="2019" name="Int. J. Syst. Evol. Microbiol.">
        <title>The Global Catalogue of Microorganisms (GCM) 10K type strain sequencing project: providing services to taxonomists for standard genome sequencing and annotation.</title>
        <authorList>
            <consortium name="The Broad Institute Genomics Platform"/>
            <consortium name="The Broad Institute Genome Sequencing Center for Infectious Disease"/>
            <person name="Wu L."/>
            <person name="Ma J."/>
        </authorList>
    </citation>
    <scope>NUCLEOTIDE SEQUENCE [LARGE SCALE GENOMIC DNA]</scope>
    <source>
        <strain evidence="1 2">JCM 15089</strain>
    </source>
</reference>